<name>A0A9P5PM10_9AGAR</name>
<comment type="caution">
    <text evidence="1">The sequence shown here is derived from an EMBL/GenBank/DDBJ whole genome shotgun (WGS) entry which is preliminary data.</text>
</comment>
<keyword evidence="2" id="KW-1185">Reference proteome</keyword>
<dbReference type="Proteomes" id="UP000772434">
    <property type="component" value="Unassembled WGS sequence"/>
</dbReference>
<evidence type="ECO:0000313" key="2">
    <source>
        <dbReference type="Proteomes" id="UP000772434"/>
    </source>
</evidence>
<dbReference type="AlphaFoldDB" id="A0A9P5PM10"/>
<sequence>MAWRKPHMFNPFAYGLHRKASNGNSTSASYGLGYRAMETELYALRQRGLSLWHWLLVQPSPIESTELSFFNPAYLARGTGKVGGVEEAHKSSLKKNRKIPPFILTHSLAIKKARIWSLMLIRTQRPRTAKKNEHINEVSKNQLLMLLFNVNRCGSSRRTRSIQIAELLHSPSPLDHLKYHFHDSFNHSSTWIVRLGVMQFKLHGMERFEEGPDEVSQELPVYILDGAVEEPDFVNLLIAVKDARSSQKEGAKLEPLSHSSCTTDFSTRLSPDEATTVVSVARECGSGSFPKRALYELVRTDCFGQKGTSVSTSSGVSNAMLSPSDYHHLLQAREILISLWISVAAAPFPYCLDAVGWRNLRCCVRKGVRRRRG</sequence>
<evidence type="ECO:0000313" key="1">
    <source>
        <dbReference type="EMBL" id="KAF9065709.1"/>
    </source>
</evidence>
<reference evidence="1" key="1">
    <citation type="submission" date="2020-11" db="EMBL/GenBank/DDBJ databases">
        <authorList>
            <consortium name="DOE Joint Genome Institute"/>
            <person name="Ahrendt S."/>
            <person name="Riley R."/>
            <person name="Andreopoulos W."/>
            <person name="Labutti K."/>
            <person name="Pangilinan J."/>
            <person name="Ruiz-Duenas F.J."/>
            <person name="Barrasa J.M."/>
            <person name="Sanchez-Garcia M."/>
            <person name="Camarero S."/>
            <person name="Miyauchi S."/>
            <person name="Serrano A."/>
            <person name="Linde D."/>
            <person name="Babiker R."/>
            <person name="Drula E."/>
            <person name="Ayuso-Fernandez I."/>
            <person name="Pacheco R."/>
            <person name="Padilla G."/>
            <person name="Ferreira P."/>
            <person name="Barriuso J."/>
            <person name="Kellner H."/>
            <person name="Castanera R."/>
            <person name="Alfaro M."/>
            <person name="Ramirez L."/>
            <person name="Pisabarro A.G."/>
            <person name="Kuo A."/>
            <person name="Tritt A."/>
            <person name="Lipzen A."/>
            <person name="He G."/>
            <person name="Yan M."/>
            <person name="Ng V."/>
            <person name="Cullen D."/>
            <person name="Martin F."/>
            <person name="Rosso M.-N."/>
            <person name="Henrissat B."/>
            <person name="Hibbett D."/>
            <person name="Martinez A.T."/>
            <person name="Grigoriev I.V."/>
        </authorList>
    </citation>
    <scope>NUCLEOTIDE SEQUENCE</scope>
    <source>
        <strain evidence="1">AH 40177</strain>
    </source>
</reference>
<gene>
    <name evidence="1" type="ORF">BDP27DRAFT_1366205</name>
</gene>
<dbReference type="OrthoDB" id="2746456at2759"/>
<proteinExistence type="predicted"/>
<dbReference type="EMBL" id="JADNRY010000099">
    <property type="protein sequence ID" value="KAF9065709.1"/>
    <property type="molecule type" value="Genomic_DNA"/>
</dbReference>
<accession>A0A9P5PM10</accession>
<organism evidence="1 2">
    <name type="scientific">Rhodocollybia butyracea</name>
    <dbReference type="NCBI Taxonomy" id="206335"/>
    <lineage>
        <taxon>Eukaryota</taxon>
        <taxon>Fungi</taxon>
        <taxon>Dikarya</taxon>
        <taxon>Basidiomycota</taxon>
        <taxon>Agaricomycotina</taxon>
        <taxon>Agaricomycetes</taxon>
        <taxon>Agaricomycetidae</taxon>
        <taxon>Agaricales</taxon>
        <taxon>Marasmiineae</taxon>
        <taxon>Omphalotaceae</taxon>
        <taxon>Rhodocollybia</taxon>
    </lineage>
</organism>
<protein>
    <submittedName>
        <fullName evidence="1">Uncharacterized protein</fullName>
    </submittedName>
</protein>